<dbReference type="InParanoid" id="B8M4Z1"/>
<feature type="region of interest" description="Disordered" evidence="1">
    <location>
        <begin position="113"/>
        <end position="142"/>
    </location>
</feature>
<evidence type="ECO:0000256" key="1">
    <source>
        <dbReference type="SAM" id="MobiDB-lite"/>
    </source>
</evidence>
<proteinExistence type="predicted"/>
<name>B8M4Z1_TALSN</name>
<evidence type="ECO:0000313" key="4">
    <source>
        <dbReference type="Proteomes" id="UP000001745"/>
    </source>
</evidence>
<sequence>MLPYTLSLLMLVASVFADCATISFTHCADNIVHWYNPNTGEICDPLDCGGGRAPPKTDVPGCPLYKGTETRATSASYLPCWTPLNAAPATVAVAATTSTSVAEAATSATAPLLASSATSTGAPVPESSTTTTTTAAVSSAGTTTVPTTITSAATTSIPSTTAASSVSYAAPSVSSAAGDTGAHSTSSAAVPPKPTGSNAGNILDGSLMAVAGAAIDQIYPHYYTVNSKRSCNLKPRRSEVTPFMSWILSIQTALGGSAEDFNISIQATRCSAMISEGLRLDPGLRACFPDKIRSKAYCSGVSIPVAPHGLYSRLESSNVDPVFEDLDSLDEVQVFFETAENPDVPDIDPSPIYSVTHVDISPEFKRRLVKANSPDPKLSKAFQDSDLNDDKEASLPSVVHDE</sequence>
<evidence type="ECO:0000313" key="3">
    <source>
        <dbReference type="EMBL" id="EED19426.1"/>
    </source>
</evidence>
<accession>B8M4Z1</accession>
<dbReference type="GeneID" id="8109642"/>
<feature type="chain" id="PRO_5002877543" evidence="2">
    <location>
        <begin position="18"/>
        <end position="402"/>
    </location>
</feature>
<feature type="compositionally biased region" description="Basic and acidic residues" evidence="1">
    <location>
        <begin position="388"/>
        <end position="402"/>
    </location>
</feature>
<feature type="region of interest" description="Disordered" evidence="1">
    <location>
        <begin position="371"/>
        <end position="402"/>
    </location>
</feature>
<keyword evidence="2" id="KW-0732">Signal</keyword>
<keyword evidence="4" id="KW-1185">Reference proteome</keyword>
<feature type="signal peptide" evidence="2">
    <location>
        <begin position="1"/>
        <end position="17"/>
    </location>
</feature>
<dbReference type="STRING" id="441959.B8M4Z1"/>
<reference evidence="4" key="1">
    <citation type="journal article" date="2015" name="Genome Announc.">
        <title>Genome sequence of the AIDS-associated pathogen Penicillium marneffei (ATCC18224) and its near taxonomic relative Talaromyces stipitatus (ATCC10500).</title>
        <authorList>
            <person name="Nierman W.C."/>
            <person name="Fedorova-Abrams N.D."/>
            <person name="Andrianopoulos A."/>
        </authorList>
    </citation>
    <scope>NUCLEOTIDE SEQUENCE [LARGE SCALE GENOMIC DNA]</scope>
    <source>
        <strain evidence="4">ATCC 10500 / CBS 375.48 / QM 6759 / NRRL 1006</strain>
    </source>
</reference>
<dbReference type="RefSeq" id="XP_002479860.1">
    <property type="nucleotide sequence ID" value="XM_002479815.1"/>
</dbReference>
<dbReference type="EMBL" id="EQ962654">
    <property type="protein sequence ID" value="EED19426.1"/>
    <property type="molecule type" value="Genomic_DNA"/>
</dbReference>
<dbReference type="VEuPathDB" id="FungiDB:TSTA_027230"/>
<evidence type="ECO:0000256" key="2">
    <source>
        <dbReference type="SAM" id="SignalP"/>
    </source>
</evidence>
<gene>
    <name evidence="3" type="ORF">TSTA_027230</name>
</gene>
<dbReference type="HOGENOM" id="CLU_685453_0_0_1"/>
<dbReference type="AlphaFoldDB" id="B8M4Z1"/>
<protein>
    <submittedName>
        <fullName evidence="3">Siderophore biosynthesis enzyme, putative</fullName>
    </submittedName>
</protein>
<dbReference type="Proteomes" id="UP000001745">
    <property type="component" value="Unassembled WGS sequence"/>
</dbReference>
<dbReference type="eggNOG" id="ENOG502SQMT">
    <property type="taxonomic scope" value="Eukaryota"/>
</dbReference>
<organism evidence="3 4">
    <name type="scientific">Talaromyces stipitatus (strain ATCC 10500 / CBS 375.48 / QM 6759 / NRRL 1006)</name>
    <name type="common">Penicillium stipitatum</name>
    <dbReference type="NCBI Taxonomy" id="441959"/>
    <lineage>
        <taxon>Eukaryota</taxon>
        <taxon>Fungi</taxon>
        <taxon>Dikarya</taxon>
        <taxon>Ascomycota</taxon>
        <taxon>Pezizomycotina</taxon>
        <taxon>Eurotiomycetes</taxon>
        <taxon>Eurotiomycetidae</taxon>
        <taxon>Eurotiales</taxon>
        <taxon>Trichocomaceae</taxon>
        <taxon>Talaromyces</taxon>
        <taxon>Talaromyces sect. Talaromyces</taxon>
    </lineage>
</organism>
<dbReference type="OrthoDB" id="3942074at2759"/>